<dbReference type="AlphaFoldDB" id="A0A8S1NU62"/>
<organism evidence="2 3">
    <name type="scientific">Paramecium primaurelia</name>
    <dbReference type="NCBI Taxonomy" id="5886"/>
    <lineage>
        <taxon>Eukaryota</taxon>
        <taxon>Sar</taxon>
        <taxon>Alveolata</taxon>
        <taxon>Ciliophora</taxon>
        <taxon>Intramacronucleata</taxon>
        <taxon>Oligohymenophorea</taxon>
        <taxon>Peniculida</taxon>
        <taxon>Parameciidae</taxon>
        <taxon>Paramecium</taxon>
    </lineage>
</organism>
<keyword evidence="3" id="KW-1185">Reference proteome</keyword>
<sequence>MRGSNIIIQFIKLQYFCKMGSCCMNKMDMETLNTNLSSEMSKKIVINSPIVKNIIGKQLEIVEIPSYTVLDSVFEYEVLDNIESEDSESSEKKRFSNGKGILKQTTAKSHGSGGSSASSSKKVSFCRTTTFFEKKSRKGLMLESQTLS</sequence>
<gene>
    <name evidence="2" type="ORF">PPRIM_AZ9-3.1.T0970098</name>
</gene>
<comment type="caution">
    <text evidence="2">The sequence shown here is derived from an EMBL/GenBank/DDBJ whole genome shotgun (WGS) entry which is preliminary data.</text>
</comment>
<dbReference type="EMBL" id="CAJJDM010000100">
    <property type="protein sequence ID" value="CAD8094919.1"/>
    <property type="molecule type" value="Genomic_DNA"/>
</dbReference>
<evidence type="ECO:0000313" key="2">
    <source>
        <dbReference type="EMBL" id="CAD8094919.1"/>
    </source>
</evidence>
<feature type="region of interest" description="Disordered" evidence="1">
    <location>
        <begin position="83"/>
        <end position="123"/>
    </location>
</feature>
<name>A0A8S1NU62_PARPR</name>
<evidence type="ECO:0000313" key="3">
    <source>
        <dbReference type="Proteomes" id="UP000688137"/>
    </source>
</evidence>
<proteinExistence type="predicted"/>
<dbReference type="Proteomes" id="UP000688137">
    <property type="component" value="Unassembled WGS sequence"/>
</dbReference>
<dbReference type="OMA" id="MNKIDME"/>
<reference evidence="2" key="1">
    <citation type="submission" date="2021-01" db="EMBL/GenBank/DDBJ databases">
        <authorList>
            <consortium name="Genoscope - CEA"/>
            <person name="William W."/>
        </authorList>
    </citation>
    <scope>NUCLEOTIDE SEQUENCE</scope>
</reference>
<accession>A0A8S1NU62</accession>
<protein>
    <submittedName>
        <fullName evidence="2">Uncharacterized protein</fullName>
    </submittedName>
</protein>
<evidence type="ECO:0000256" key="1">
    <source>
        <dbReference type="SAM" id="MobiDB-lite"/>
    </source>
</evidence>